<accession>A0A816LBP6</accession>
<dbReference type="PANTHER" id="PTHR46039:SF2">
    <property type="entry name" value="SUCROSE-PHOSPHATE SYNTHASE 1"/>
    <property type="match status" value="1"/>
</dbReference>
<evidence type="ECO:0000313" key="3">
    <source>
        <dbReference type="EMBL" id="CAF1930160.1"/>
    </source>
</evidence>
<dbReference type="OrthoDB" id="674531at2759"/>
<reference evidence="3" key="1">
    <citation type="submission" date="2021-01" db="EMBL/GenBank/DDBJ databases">
        <authorList>
            <consortium name="Genoscope - CEA"/>
            <person name="William W."/>
        </authorList>
    </citation>
    <scope>NUCLEOTIDE SEQUENCE</scope>
</reference>
<keyword evidence="5" id="KW-1185">Reference proteome</keyword>
<dbReference type="Gramene" id="CDX73329">
    <property type="protein sequence ID" value="CDX73329"/>
    <property type="gene ID" value="GSBRNA2T00106452001"/>
</dbReference>
<gene>
    <name evidence="3" type="ORF">DARMORV10_C05P37140.1</name>
    <name evidence="4" type="ORF">HID58_066956</name>
</gene>
<dbReference type="Proteomes" id="UP001295469">
    <property type="component" value="Chromosome C05"/>
</dbReference>
<sequence length="76" mass="8570">METPREECLGTAMLTSLRIDLSRINLYIVLISLHGLIRGENMEFGPDSDIGGHVQYVVEFARTLGSMPRVYRVDLC</sequence>
<keyword evidence="2" id="KW-0808">Transferase</keyword>
<proteinExistence type="predicted"/>
<dbReference type="KEGG" id="bna:106423837"/>
<protein>
    <submittedName>
        <fullName evidence="3">(rape) hypothetical protein</fullName>
    </submittedName>
</protein>
<dbReference type="Proteomes" id="UP000824890">
    <property type="component" value="Unassembled WGS sequence"/>
</dbReference>
<evidence type="ECO:0000256" key="2">
    <source>
        <dbReference type="ARBA" id="ARBA00022679"/>
    </source>
</evidence>
<evidence type="ECO:0000313" key="5">
    <source>
        <dbReference type="Proteomes" id="UP000824890"/>
    </source>
</evidence>
<dbReference type="Gene3D" id="3.40.50.2000">
    <property type="entry name" value="Glycogen Phosphorylase B"/>
    <property type="match status" value="1"/>
</dbReference>
<organism evidence="3">
    <name type="scientific">Brassica napus</name>
    <name type="common">Rape</name>
    <dbReference type="NCBI Taxonomy" id="3708"/>
    <lineage>
        <taxon>Eukaryota</taxon>
        <taxon>Viridiplantae</taxon>
        <taxon>Streptophyta</taxon>
        <taxon>Embryophyta</taxon>
        <taxon>Tracheophyta</taxon>
        <taxon>Spermatophyta</taxon>
        <taxon>Magnoliopsida</taxon>
        <taxon>eudicotyledons</taxon>
        <taxon>Gunneridae</taxon>
        <taxon>Pentapetalae</taxon>
        <taxon>rosids</taxon>
        <taxon>malvids</taxon>
        <taxon>Brassicales</taxon>
        <taxon>Brassicaceae</taxon>
        <taxon>Brassiceae</taxon>
        <taxon>Brassica</taxon>
    </lineage>
</organism>
<dbReference type="GO" id="GO:0016757">
    <property type="term" value="F:glycosyltransferase activity"/>
    <property type="evidence" value="ECO:0007669"/>
    <property type="project" value="UniProtKB-KW"/>
</dbReference>
<dbReference type="EMBL" id="HG994369">
    <property type="protein sequence ID" value="CAF1930160.1"/>
    <property type="molecule type" value="Genomic_DNA"/>
</dbReference>
<name>A0A816LBP6_BRANA</name>
<dbReference type="PANTHER" id="PTHR46039">
    <property type="entry name" value="SUCROSE-PHOSPHATE SYNTHASE 3-RELATED"/>
    <property type="match status" value="1"/>
</dbReference>
<evidence type="ECO:0000313" key="4">
    <source>
        <dbReference type="EMBL" id="KAH0879562.1"/>
    </source>
</evidence>
<dbReference type="AlphaFoldDB" id="A0A816LBP6"/>
<dbReference type="EMBL" id="JAGKQM010000015">
    <property type="protein sequence ID" value="KAH0879562.1"/>
    <property type="molecule type" value="Genomic_DNA"/>
</dbReference>
<dbReference type="OMA" id="ETPREEC"/>
<evidence type="ECO:0000256" key="1">
    <source>
        <dbReference type="ARBA" id="ARBA00022676"/>
    </source>
</evidence>
<reference evidence="4 5" key="2">
    <citation type="submission" date="2021-05" db="EMBL/GenBank/DDBJ databases">
        <title>Genome Assembly of Synthetic Allotetraploid Brassica napus Reveals Homoeologous Exchanges between Subgenomes.</title>
        <authorList>
            <person name="Davis J.T."/>
        </authorList>
    </citation>
    <scope>NUCLEOTIDE SEQUENCE [LARGE SCALE GENOMIC DNA]</scope>
    <source>
        <strain evidence="5">cv. Da-Ae</strain>
        <tissue evidence="4">Seedling</tissue>
    </source>
</reference>
<keyword evidence="1" id="KW-0328">Glycosyltransferase</keyword>
<dbReference type="InterPro" id="IPR044161">
    <property type="entry name" value="SPS"/>
</dbReference>